<sequence length="66" mass="7344">MFESANLSRRMDNYDSSVQEAHRRCHKIKSTNGGCTTTGSCFPLYSLTFAMVQAGVRASVLNKQLQ</sequence>
<reference evidence="1" key="2">
    <citation type="submission" date="2022-06" db="UniProtKB">
        <authorList>
            <consortium name="EnsemblMetazoa"/>
        </authorList>
    </citation>
    <scope>IDENTIFICATION</scope>
</reference>
<reference evidence="2" key="1">
    <citation type="submission" date="2013-10" db="EMBL/GenBank/DDBJ databases">
        <title>Genome sequencing of Onchocerca volvulus.</title>
        <authorList>
            <person name="Cotton J."/>
            <person name="Tsai J."/>
            <person name="Stanley E."/>
            <person name="Tracey A."/>
            <person name="Holroyd N."/>
            <person name="Lustigman S."/>
            <person name="Berriman M."/>
        </authorList>
    </citation>
    <scope>NUCLEOTIDE SEQUENCE</scope>
</reference>
<protein>
    <submittedName>
        <fullName evidence="1">Uncharacterized protein</fullName>
    </submittedName>
</protein>
<dbReference type="Proteomes" id="UP000024404">
    <property type="component" value="Unassembled WGS sequence"/>
</dbReference>
<evidence type="ECO:0000313" key="1">
    <source>
        <dbReference type="EnsemblMetazoa" id="OVOC8774.1"/>
    </source>
</evidence>
<dbReference type="EMBL" id="CMVM020000250">
    <property type="status" value="NOT_ANNOTATED_CDS"/>
    <property type="molecule type" value="Genomic_DNA"/>
</dbReference>
<proteinExistence type="predicted"/>
<evidence type="ECO:0000313" key="2">
    <source>
        <dbReference type="Proteomes" id="UP000024404"/>
    </source>
</evidence>
<accession>A0A8R1U1C7</accession>
<dbReference type="OMA" id="AHRRCHK"/>
<organism evidence="1 2">
    <name type="scientific">Onchocerca volvulus</name>
    <dbReference type="NCBI Taxonomy" id="6282"/>
    <lineage>
        <taxon>Eukaryota</taxon>
        <taxon>Metazoa</taxon>
        <taxon>Ecdysozoa</taxon>
        <taxon>Nematoda</taxon>
        <taxon>Chromadorea</taxon>
        <taxon>Rhabditida</taxon>
        <taxon>Spirurina</taxon>
        <taxon>Spiruromorpha</taxon>
        <taxon>Filarioidea</taxon>
        <taxon>Onchocercidae</taxon>
        <taxon>Onchocerca</taxon>
    </lineage>
</organism>
<dbReference type="EnsemblMetazoa" id="OVOC8774.1">
    <property type="protein sequence ID" value="OVOC8774.1"/>
    <property type="gene ID" value="WBGene00245583"/>
</dbReference>
<name>A0A8R1U1C7_ONCVO</name>
<keyword evidence="2" id="KW-1185">Reference proteome</keyword>
<dbReference type="AlphaFoldDB" id="A0A8R1U1C7"/>